<dbReference type="InterPro" id="IPR004358">
    <property type="entry name" value="Sig_transdc_His_kin-like_C"/>
</dbReference>
<evidence type="ECO:0000256" key="7">
    <source>
        <dbReference type="ARBA" id="ARBA00022692"/>
    </source>
</evidence>
<evidence type="ECO:0000313" key="17">
    <source>
        <dbReference type="EMBL" id="SNS31521.1"/>
    </source>
</evidence>
<sequence length="763" mass="81411">MRRENPGTGVGRPGRARAAGAADASPAELHGGTAVDEHPASPAAALEPQPAASGPQPPAFASQPADQPAQPRGSQESRGFTGHRAAGASHAGHPATAPPWRSVIGASTAPDLHRGVLTSGTADQLAALTARGAQAPGACIQFVERNKLRLYGSWGAAVDWEAIADTDLDGSLGGLVIRGSRAVIVNDATAEDRVPREALRYGVSYLGYPVHDRLGQVLGVCCAYDVHPRQWTPEQIAAVAEAAAVATLLIGEQLARHELEQQHRFLDAVLESLHDGVTACDADGQVVFANGRMRRLWEDDPHDIDEDGLGRALAGERLRDEPVTRPGPTKRTRHYLMDAQPILGPDGGVVGAVQALQDVTRQRRAERFRSCELAVTTALAEAPSMEAAGPRVLEAVVDTLDWVHAELWKVDAPAGVIRAAARWSLPGWATGIEVPEELAYGQGLAGRAWQVDKPLWIRDVGRPQSLISPRTAAERLHTALAIPVHDGTGAIGVLTVFADDIEDPEDELVALMSGIAAHLGQFVERGRVDDLRRQLVRSKAEYLALIGHEMRTPLTSISTYTGLLREADEATLVREGPRLIEVVERNALALRDIINELLELSALDAGHAEIRRTPMDLAGLVRDVVDRARAAIGAAPVVIDTDLPGELIVPGDRDRLRQIVENLLGSAIRYSPDGGHVGVSLHQAGRAVELAVSDAAADVPRDEREKLFTGRYRTSRGHDRTLPGSGLGLTLSRAVVERHHGSIELTGGDAGTTVLVRLPLEAR</sequence>
<keyword evidence="9 17" id="KW-0418">Kinase</keyword>
<evidence type="ECO:0000256" key="12">
    <source>
        <dbReference type="ARBA" id="ARBA00023012"/>
    </source>
</evidence>
<dbReference type="CDD" id="cd00082">
    <property type="entry name" value="HisKA"/>
    <property type="match status" value="1"/>
</dbReference>
<evidence type="ECO:0000256" key="14">
    <source>
        <dbReference type="ARBA" id="ARBA00039401"/>
    </source>
</evidence>
<evidence type="ECO:0000256" key="10">
    <source>
        <dbReference type="ARBA" id="ARBA00022840"/>
    </source>
</evidence>
<dbReference type="SUPFAM" id="SSF55785">
    <property type="entry name" value="PYP-like sensor domain (PAS domain)"/>
    <property type="match status" value="1"/>
</dbReference>
<reference evidence="17 18" key="1">
    <citation type="submission" date="2017-06" db="EMBL/GenBank/DDBJ databases">
        <authorList>
            <person name="Kim H.J."/>
            <person name="Triplett B.A."/>
        </authorList>
    </citation>
    <scope>NUCLEOTIDE SEQUENCE [LARGE SCALE GENOMIC DNA]</scope>
    <source>
        <strain evidence="17 18">DSM 43151</strain>
    </source>
</reference>
<keyword evidence="5" id="KW-0597">Phosphoprotein</keyword>
<feature type="compositionally biased region" description="Low complexity" evidence="15">
    <location>
        <begin position="48"/>
        <end position="71"/>
    </location>
</feature>
<dbReference type="SMART" id="SM00387">
    <property type="entry name" value="HATPase_c"/>
    <property type="match status" value="1"/>
</dbReference>
<dbReference type="InterPro" id="IPR005467">
    <property type="entry name" value="His_kinase_dom"/>
</dbReference>
<evidence type="ECO:0000256" key="1">
    <source>
        <dbReference type="ARBA" id="ARBA00000085"/>
    </source>
</evidence>
<gene>
    <name evidence="17" type="ORF">SAMN06264365_113158</name>
</gene>
<keyword evidence="7" id="KW-0812">Transmembrane</keyword>
<dbReference type="InterPro" id="IPR029016">
    <property type="entry name" value="GAF-like_dom_sf"/>
</dbReference>
<dbReference type="AlphaFoldDB" id="A0A239DHU5"/>
<dbReference type="SMART" id="SM00388">
    <property type="entry name" value="HisKA"/>
    <property type="match status" value="1"/>
</dbReference>
<comment type="subcellular location">
    <subcellularLocation>
        <location evidence="3">Cell membrane</location>
    </subcellularLocation>
    <subcellularLocation>
        <location evidence="2">Membrane</location>
        <topology evidence="2">Multi-pass membrane protein</topology>
    </subcellularLocation>
</comment>
<dbReference type="PROSITE" id="PS50109">
    <property type="entry name" value="HIS_KIN"/>
    <property type="match status" value="1"/>
</dbReference>
<keyword evidence="18" id="KW-1185">Reference proteome</keyword>
<dbReference type="EC" id="2.7.13.3" evidence="4"/>
<dbReference type="InterPro" id="IPR003594">
    <property type="entry name" value="HATPase_dom"/>
</dbReference>
<name>A0A239DHU5_9ACTN</name>
<keyword evidence="12" id="KW-0902">Two-component regulatory system</keyword>
<dbReference type="GO" id="GO:0005886">
    <property type="term" value="C:plasma membrane"/>
    <property type="evidence" value="ECO:0007669"/>
    <property type="project" value="UniProtKB-SubCell"/>
</dbReference>
<evidence type="ECO:0000256" key="13">
    <source>
        <dbReference type="ARBA" id="ARBA00023136"/>
    </source>
</evidence>
<dbReference type="InterPro" id="IPR035965">
    <property type="entry name" value="PAS-like_dom_sf"/>
</dbReference>
<dbReference type="GO" id="GO:0005524">
    <property type="term" value="F:ATP binding"/>
    <property type="evidence" value="ECO:0007669"/>
    <property type="project" value="UniProtKB-KW"/>
</dbReference>
<dbReference type="PANTHER" id="PTHR42878:SF7">
    <property type="entry name" value="SENSOR HISTIDINE KINASE GLRK"/>
    <property type="match status" value="1"/>
</dbReference>
<dbReference type="EMBL" id="FZNR01000013">
    <property type="protein sequence ID" value="SNS31521.1"/>
    <property type="molecule type" value="Genomic_DNA"/>
</dbReference>
<dbReference type="InterPro" id="IPR000014">
    <property type="entry name" value="PAS"/>
</dbReference>
<dbReference type="SUPFAM" id="SSF47384">
    <property type="entry name" value="Homodimeric domain of signal transducing histidine kinase"/>
    <property type="match status" value="1"/>
</dbReference>
<dbReference type="Gene3D" id="1.10.287.130">
    <property type="match status" value="1"/>
</dbReference>
<dbReference type="SUPFAM" id="SSF55874">
    <property type="entry name" value="ATPase domain of HSP90 chaperone/DNA topoisomerase II/histidine kinase"/>
    <property type="match status" value="1"/>
</dbReference>
<dbReference type="GO" id="GO:0030295">
    <property type="term" value="F:protein kinase activator activity"/>
    <property type="evidence" value="ECO:0007669"/>
    <property type="project" value="TreeGrafter"/>
</dbReference>
<dbReference type="InterPro" id="IPR036097">
    <property type="entry name" value="HisK_dim/P_sf"/>
</dbReference>
<evidence type="ECO:0000256" key="4">
    <source>
        <dbReference type="ARBA" id="ARBA00012438"/>
    </source>
</evidence>
<evidence type="ECO:0000256" key="11">
    <source>
        <dbReference type="ARBA" id="ARBA00022989"/>
    </source>
</evidence>
<dbReference type="Pfam" id="PF00512">
    <property type="entry name" value="HisKA"/>
    <property type="match status" value="1"/>
</dbReference>
<dbReference type="Gene3D" id="3.30.565.10">
    <property type="entry name" value="Histidine kinase-like ATPase, C-terminal domain"/>
    <property type="match status" value="1"/>
</dbReference>
<dbReference type="OrthoDB" id="3273043at2"/>
<proteinExistence type="predicted"/>
<dbReference type="Pfam" id="PF13185">
    <property type="entry name" value="GAF_2"/>
    <property type="match status" value="1"/>
</dbReference>
<dbReference type="SMART" id="SM00065">
    <property type="entry name" value="GAF"/>
    <property type="match status" value="2"/>
</dbReference>
<dbReference type="GO" id="GO:0000156">
    <property type="term" value="F:phosphorelay response regulator activity"/>
    <property type="evidence" value="ECO:0007669"/>
    <property type="project" value="TreeGrafter"/>
</dbReference>
<evidence type="ECO:0000259" key="16">
    <source>
        <dbReference type="PROSITE" id="PS50109"/>
    </source>
</evidence>
<keyword evidence="11" id="KW-1133">Transmembrane helix</keyword>
<dbReference type="InterPro" id="IPR003661">
    <property type="entry name" value="HisK_dim/P_dom"/>
</dbReference>
<evidence type="ECO:0000256" key="9">
    <source>
        <dbReference type="ARBA" id="ARBA00022777"/>
    </source>
</evidence>
<evidence type="ECO:0000256" key="5">
    <source>
        <dbReference type="ARBA" id="ARBA00022553"/>
    </source>
</evidence>
<dbReference type="InterPro" id="IPR003018">
    <property type="entry name" value="GAF"/>
</dbReference>
<protein>
    <recommendedName>
        <fullName evidence="14">Sensor-like histidine kinase SenX3</fullName>
        <ecNumber evidence="4">2.7.13.3</ecNumber>
    </recommendedName>
</protein>
<dbReference type="Proteomes" id="UP000198415">
    <property type="component" value="Unassembled WGS sequence"/>
</dbReference>
<dbReference type="InterPro" id="IPR013656">
    <property type="entry name" value="PAS_4"/>
</dbReference>
<accession>A0A239DHU5</accession>
<dbReference type="InterPro" id="IPR050351">
    <property type="entry name" value="BphY/WalK/GraS-like"/>
</dbReference>
<dbReference type="PANTHER" id="PTHR42878">
    <property type="entry name" value="TWO-COMPONENT HISTIDINE KINASE"/>
    <property type="match status" value="1"/>
</dbReference>
<dbReference type="GO" id="GO:0000155">
    <property type="term" value="F:phosphorelay sensor kinase activity"/>
    <property type="evidence" value="ECO:0007669"/>
    <property type="project" value="InterPro"/>
</dbReference>
<evidence type="ECO:0000256" key="6">
    <source>
        <dbReference type="ARBA" id="ARBA00022679"/>
    </source>
</evidence>
<keyword evidence="13" id="KW-0472">Membrane</keyword>
<dbReference type="InterPro" id="IPR036890">
    <property type="entry name" value="HATPase_C_sf"/>
</dbReference>
<feature type="compositionally biased region" description="Low complexity" evidence="15">
    <location>
        <begin position="16"/>
        <end position="27"/>
    </location>
</feature>
<dbReference type="Pfam" id="PF08448">
    <property type="entry name" value="PAS_4"/>
    <property type="match status" value="1"/>
</dbReference>
<dbReference type="SMART" id="SM00091">
    <property type="entry name" value="PAS"/>
    <property type="match status" value="2"/>
</dbReference>
<organism evidence="17 18">
    <name type="scientific">Actinoplanes regularis</name>
    <dbReference type="NCBI Taxonomy" id="52697"/>
    <lineage>
        <taxon>Bacteria</taxon>
        <taxon>Bacillati</taxon>
        <taxon>Actinomycetota</taxon>
        <taxon>Actinomycetes</taxon>
        <taxon>Micromonosporales</taxon>
        <taxon>Micromonosporaceae</taxon>
        <taxon>Actinoplanes</taxon>
    </lineage>
</organism>
<feature type="region of interest" description="Disordered" evidence="15">
    <location>
        <begin position="1"/>
        <end position="106"/>
    </location>
</feature>
<dbReference type="SUPFAM" id="SSF55781">
    <property type="entry name" value="GAF domain-like"/>
    <property type="match status" value="2"/>
</dbReference>
<evidence type="ECO:0000313" key="18">
    <source>
        <dbReference type="Proteomes" id="UP000198415"/>
    </source>
</evidence>
<keyword evidence="6" id="KW-0808">Transferase</keyword>
<dbReference type="Gene3D" id="3.30.450.20">
    <property type="entry name" value="PAS domain"/>
    <property type="match status" value="1"/>
</dbReference>
<dbReference type="Pfam" id="PF02518">
    <property type="entry name" value="HATPase_c"/>
    <property type="match status" value="1"/>
</dbReference>
<feature type="compositionally biased region" description="Low complexity" evidence="15">
    <location>
        <begin position="82"/>
        <end position="99"/>
    </location>
</feature>
<keyword evidence="8" id="KW-0547">Nucleotide-binding</keyword>
<evidence type="ECO:0000256" key="15">
    <source>
        <dbReference type="SAM" id="MobiDB-lite"/>
    </source>
</evidence>
<dbReference type="Gene3D" id="3.30.450.40">
    <property type="match status" value="2"/>
</dbReference>
<dbReference type="CDD" id="cd00130">
    <property type="entry name" value="PAS"/>
    <property type="match status" value="1"/>
</dbReference>
<dbReference type="GO" id="GO:0007234">
    <property type="term" value="P:osmosensory signaling via phosphorelay pathway"/>
    <property type="evidence" value="ECO:0007669"/>
    <property type="project" value="TreeGrafter"/>
</dbReference>
<dbReference type="Pfam" id="PF01590">
    <property type="entry name" value="GAF"/>
    <property type="match status" value="1"/>
</dbReference>
<dbReference type="PRINTS" id="PR00344">
    <property type="entry name" value="BCTRLSENSOR"/>
</dbReference>
<evidence type="ECO:0000256" key="3">
    <source>
        <dbReference type="ARBA" id="ARBA00004236"/>
    </source>
</evidence>
<keyword evidence="10" id="KW-0067">ATP-binding</keyword>
<comment type="catalytic activity">
    <reaction evidence="1">
        <text>ATP + protein L-histidine = ADP + protein N-phospho-L-histidine.</text>
        <dbReference type="EC" id="2.7.13.3"/>
    </reaction>
</comment>
<feature type="domain" description="Histidine kinase" evidence="16">
    <location>
        <begin position="545"/>
        <end position="762"/>
    </location>
</feature>
<evidence type="ECO:0000256" key="8">
    <source>
        <dbReference type="ARBA" id="ARBA00022741"/>
    </source>
</evidence>
<evidence type="ECO:0000256" key="2">
    <source>
        <dbReference type="ARBA" id="ARBA00004141"/>
    </source>
</evidence>